<organism evidence="3 4">
    <name type="scientific">Aliivibrio fischeri</name>
    <name type="common">Vibrio fischeri</name>
    <dbReference type="NCBI Taxonomy" id="668"/>
    <lineage>
        <taxon>Bacteria</taxon>
        <taxon>Pseudomonadati</taxon>
        <taxon>Pseudomonadota</taxon>
        <taxon>Gammaproteobacteria</taxon>
        <taxon>Vibrionales</taxon>
        <taxon>Vibrionaceae</taxon>
        <taxon>Aliivibrio</taxon>
    </lineage>
</organism>
<dbReference type="InterPro" id="IPR010679">
    <property type="entry name" value="DUF1254"/>
</dbReference>
<dbReference type="EMBL" id="WOBO01000011">
    <property type="protein sequence ID" value="MUK45794.1"/>
    <property type="molecule type" value="Genomic_DNA"/>
</dbReference>
<dbReference type="SUPFAM" id="SSF160935">
    <property type="entry name" value="VPA0735-like"/>
    <property type="match status" value="1"/>
</dbReference>
<evidence type="ECO:0000313" key="3">
    <source>
        <dbReference type="EMBL" id="MUK45794.1"/>
    </source>
</evidence>
<gene>
    <name evidence="3" type="ORF">GNP77_10425</name>
</gene>
<accession>A0A6I3YDX3</accession>
<evidence type="ECO:0000259" key="2">
    <source>
        <dbReference type="Pfam" id="PF06863"/>
    </source>
</evidence>
<feature type="domain" description="DUF1214" evidence="1">
    <location>
        <begin position="237"/>
        <end position="315"/>
    </location>
</feature>
<dbReference type="AlphaFoldDB" id="A0A6I3YDX3"/>
<comment type="caution">
    <text evidence="3">The sequence shown here is derived from an EMBL/GenBank/DDBJ whole genome shotgun (WGS) entry which is preliminary data.</text>
</comment>
<dbReference type="Pfam" id="PF06742">
    <property type="entry name" value="DUF1214"/>
    <property type="match status" value="1"/>
</dbReference>
<evidence type="ECO:0000313" key="4">
    <source>
        <dbReference type="Proteomes" id="UP000435323"/>
    </source>
</evidence>
<feature type="domain" description="DUF1254" evidence="2">
    <location>
        <begin position="45"/>
        <end position="106"/>
    </location>
</feature>
<dbReference type="PANTHER" id="PTHR36509:SF2">
    <property type="entry name" value="BLL3101 PROTEIN"/>
    <property type="match status" value="1"/>
</dbReference>
<protein>
    <submittedName>
        <fullName evidence="3">DUF1254 domain-containing protein</fullName>
    </submittedName>
</protein>
<evidence type="ECO:0000259" key="1">
    <source>
        <dbReference type="Pfam" id="PF06742"/>
    </source>
</evidence>
<reference evidence="3 4" key="1">
    <citation type="submission" date="2019-11" db="EMBL/GenBank/DDBJ databases">
        <title>Using colonization assays and comparative genomics to discover symbiosis behaviors and factors in Vibrio fischeri.</title>
        <authorList>
            <person name="Bongrand C."/>
            <person name="Moriano-Gutierrez S."/>
            <person name="Arevalo P."/>
            <person name="Mcfall-Ngai M."/>
            <person name="Visick K."/>
            <person name="Polz M.F."/>
            <person name="Ruby E.G."/>
        </authorList>
    </citation>
    <scope>NUCLEOTIDE SEQUENCE [LARGE SCALE GENOMIC DNA]</scope>
    <source>
        <strain evidence="4">emors.3.2</strain>
    </source>
</reference>
<proteinExistence type="predicted"/>
<name>A0A6I3YDX3_ALIFS</name>
<dbReference type="Pfam" id="PF06863">
    <property type="entry name" value="DUF1254"/>
    <property type="match status" value="1"/>
</dbReference>
<dbReference type="Proteomes" id="UP000435323">
    <property type="component" value="Unassembled WGS sequence"/>
</dbReference>
<dbReference type="Gene3D" id="2.60.120.1600">
    <property type="match status" value="1"/>
</dbReference>
<dbReference type="RefSeq" id="WP_155657930.1">
    <property type="nucleotide sequence ID" value="NZ_WOBD01000016.1"/>
</dbReference>
<dbReference type="PANTHER" id="PTHR36509">
    <property type="entry name" value="BLL3101 PROTEIN"/>
    <property type="match status" value="1"/>
</dbReference>
<dbReference type="InterPro" id="IPR010621">
    <property type="entry name" value="DUF1214"/>
</dbReference>
<sequence>MKYSYLTLSIMICTPVFASTIVTNDNFIEAETNTYFSELMTKVPVNTWRHARNISSKDFQFVIRENQDILYSHAVVDVSKGATLSVPQSGQYQIIQVIDEKHYTVAVIYPGESLIITPNMLSKGTHVFLNARTGIITPDSAGVKRANLLQDQLKIEANSNQPYLDKDFDKISQDKLRSDLEKHVPEVKAWLGFGNVTNKMLDPKQRLYVAAAGWGGLPAKDAFYFPLKGTGNQECRSLTFDAPPLNYEKGGFWSITTYDDKGWIAKDNFALNNFQAKANNDGSYTLHFNCGAKALNNIDTIDGNWQPMFRAYLPRSFDEILKYSQDFTTNVTFK</sequence>